<evidence type="ECO:0000256" key="1">
    <source>
        <dbReference type="ARBA" id="ARBA00006484"/>
    </source>
</evidence>
<dbReference type="PANTHER" id="PTHR42760">
    <property type="entry name" value="SHORT-CHAIN DEHYDROGENASES/REDUCTASES FAMILY MEMBER"/>
    <property type="match status" value="1"/>
</dbReference>
<protein>
    <submittedName>
        <fullName evidence="2">SDR family oxidoreductase</fullName>
    </submittedName>
</protein>
<comment type="similarity">
    <text evidence="1">Belongs to the short-chain dehydrogenases/reductases (SDR) family.</text>
</comment>
<evidence type="ECO:0000313" key="3">
    <source>
        <dbReference type="Proteomes" id="UP001139035"/>
    </source>
</evidence>
<dbReference type="InterPro" id="IPR020904">
    <property type="entry name" value="Sc_DH/Rdtase_CS"/>
</dbReference>
<gene>
    <name evidence="2" type="ORF">LZD57_04685</name>
</gene>
<dbReference type="AlphaFoldDB" id="A0A9X1T4G4"/>
<keyword evidence="3" id="KW-1185">Reference proteome</keyword>
<sequence>MSLTDKTFIVTGAASGIGRVVALQLLSEGGKVLAMDTDRAGLDALSRGGGTTDRERLHTFVGDVAEEDDVAACIRRAGDHFGSIDGIVCNAGIMKRIPAQDLSYEDWHRVLDVNLSQSFLFARHGGPKLRETKGAMLLVSSTRAFMSEADTESYSATKGGLFALAHSLAVSLSPDVRVNAVAPGWIDVSGDELRPVDHQQHLVGRVGVPEDIAHAAAFLLDGEKAGFVTGQTLVVDGGMTRKMIYAE</sequence>
<evidence type="ECO:0000313" key="2">
    <source>
        <dbReference type="EMBL" id="MCE7027280.1"/>
    </source>
</evidence>
<proteinExistence type="inferred from homology"/>
<dbReference type="PROSITE" id="PS00061">
    <property type="entry name" value="ADH_SHORT"/>
    <property type="match status" value="1"/>
</dbReference>
<dbReference type="PRINTS" id="PR00080">
    <property type="entry name" value="SDRFAMILY"/>
</dbReference>
<reference evidence="2" key="1">
    <citation type="submission" date="2022-01" db="EMBL/GenBank/DDBJ databases">
        <title>Jiella avicenniae sp. nov., a novel endophytic bacterium isolated from bark of Avicennia marina.</title>
        <authorList>
            <person name="Tuo L."/>
        </authorList>
    </citation>
    <scope>NUCLEOTIDE SEQUENCE</scope>
    <source>
        <strain evidence="2">CBK1P-4</strain>
    </source>
</reference>
<dbReference type="RefSeq" id="WP_233717971.1">
    <property type="nucleotide sequence ID" value="NZ_JAJUWU010000004.1"/>
</dbReference>
<dbReference type="InterPro" id="IPR002347">
    <property type="entry name" value="SDR_fam"/>
</dbReference>
<dbReference type="SUPFAM" id="SSF51735">
    <property type="entry name" value="NAD(P)-binding Rossmann-fold domains"/>
    <property type="match status" value="1"/>
</dbReference>
<dbReference type="PRINTS" id="PR00081">
    <property type="entry name" value="GDHRDH"/>
</dbReference>
<dbReference type="Proteomes" id="UP001139035">
    <property type="component" value="Unassembled WGS sequence"/>
</dbReference>
<dbReference type="GO" id="GO:0016616">
    <property type="term" value="F:oxidoreductase activity, acting on the CH-OH group of donors, NAD or NADP as acceptor"/>
    <property type="evidence" value="ECO:0007669"/>
    <property type="project" value="TreeGrafter"/>
</dbReference>
<dbReference type="InterPro" id="IPR036291">
    <property type="entry name" value="NAD(P)-bd_dom_sf"/>
</dbReference>
<accession>A0A9X1T4G4</accession>
<name>A0A9X1T4G4_9HYPH</name>
<dbReference type="FunFam" id="3.40.50.720:FF:000084">
    <property type="entry name" value="Short-chain dehydrogenase reductase"/>
    <property type="match status" value="1"/>
</dbReference>
<dbReference type="PANTHER" id="PTHR42760:SF123">
    <property type="entry name" value="OXIDOREDUCTASE"/>
    <property type="match status" value="1"/>
</dbReference>
<organism evidence="2 3">
    <name type="scientific">Jiella avicenniae</name>
    <dbReference type="NCBI Taxonomy" id="2907202"/>
    <lineage>
        <taxon>Bacteria</taxon>
        <taxon>Pseudomonadati</taxon>
        <taxon>Pseudomonadota</taxon>
        <taxon>Alphaproteobacteria</taxon>
        <taxon>Hyphomicrobiales</taxon>
        <taxon>Aurantimonadaceae</taxon>
        <taxon>Jiella</taxon>
    </lineage>
</organism>
<dbReference type="Gene3D" id="3.40.50.720">
    <property type="entry name" value="NAD(P)-binding Rossmann-like Domain"/>
    <property type="match status" value="1"/>
</dbReference>
<dbReference type="EMBL" id="JAJUWU010000004">
    <property type="protein sequence ID" value="MCE7027280.1"/>
    <property type="molecule type" value="Genomic_DNA"/>
</dbReference>
<dbReference type="GO" id="GO:0030497">
    <property type="term" value="P:fatty acid elongation"/>
    <property type="evidence" value="ECO:0007669"/>
    <property type="project" value="TreeGrafter"/>
</dbReference>
<comment type="caution">
    <text evidence="2">The sequence shown here is derived from an EMBL/GenBank/DDBJ whole genome shotgun (WGS) entry which is preliminary data.</text>
</comment>
<dbReference type="Pfam" id="PF13561">
    <property type="entry name" value="adh_short_C2"/>
    <property type="match status" value="1"/>
</dbReference>